<dbReference type="GO" id="GO:1990351">
    <property type="term" value="C:transporter complex"/>
    <property type="evidence" value="ECO:0007669"/>
    <property type="project" value="TreeGrafter"/>
</dbReference>
<protein>
    <recommendedName>
        <fullName evidence="6">LPS-assembly lipoprotein LptE</fullName>
    </recommendedName>
</protein>
<keyword evidence="2 6" id="KW-0472">Membrane</keyword>
<dbReference type="Gene3D" id="3.30.160.150">
    <property type="entry name" value="Lipoprotein like domain"/>
    <property type="match status" value="1"/>
</dbReference>
<dbReference type="Proteomes" id="UP000317763">
    <property type="component" value="Unassembled WGS sequence"/>
</dbReference>
<sequence>MKHTSVATRRTWLRGLLVGGLAAAALPGCGFRLRGADLRFAFATLRLQAPADSDVLQGLRAQLRAAGVTVLEAGGPPPAAAPSSAPAADVILQVLQDQRERVVVGTTAAGQVRELALRRRLRFALRTPSGRELIPATELFQERELSFSETVVLGKEAEEALLFDDMRAALLRQWLMLLSRAPAPQKP</sequence>
<keyword evidence="4 6" id="KW-0998">Cell outer membrane</keyword>
<dbReference type="AlphaFoldDB" id="A0A554WYX1"/>
<dbReference type="OrthoDB" id="5298094at2"/>
<proteinExistence type="inferred from homology"/>
<comment type="subunit">
    <text evidence="6">Component of the lipopolysaccharide transport and assembly complex. Interacts with LptD.</text>
</comment>
<comment type="similarity">
    <text evidence="6">Belongs to the LptE lipoprotein family.</text>
</comment>
<dbReference type="EMBL" id="VJOM01000047">
    <property type="protein sequence ID" value="TSE28772.1"/>
    <property type="molecule type" value="Genomic_DNA"/>
</dbReference>
<dbReference type="RefSeq" id="WP_143898519.1">
    <property type="nucleotide sequence ID" value="NZ_CP083911.1"/>
</dbReference>
<dbReference type="PANTHER" id="PTHR38098">
    <property type="entry name" value="LPS-ASSEMBLY LIPOPROTEIN LPTE"/>
    <property type="match status" value="1"/>
</dbReference>
<dbReference type="GO" id="GO:0015920">
    <property type="term" value="P:lipopolysaccharide transport"/>
    <property type="evidence" value="ECO:0007669"/>
    <property type="project" value="TreeGrafter"/>
</dbReference>
<dbReference type="GO" id="GO:0001530">
    <property type="term" value="F:lipopolysaccharide binding"/>
    <property type="evidence" value="ECO:0007669"/>
    <property type="project" value="TreeGrafter"/>
</dbReference>
<evidence type="ECO:0000313" key="8">
    <source>
        <dbReference type="Proteomes" id="UP000317763"/>
    </source>
</evidence>
<comment type="function">
    <text evidence="6">Together with LptD, is involved in the assembly of lipopolysaccharide (LPS) at the surface of the outer membrane. Required for the proper assembly of LptD. Binds LPS and may serve as the LPS recognition site at the outer membrane.</text>
</comment>
<keyword evidence="1" id="KW-0732">Signal</keyword>
<dbReference type="GO" id="GO:0043165">
    <property type="term" value="P:Gram-negative-bacterium-type cell outer membrane assembly"/>
    <property type="evidence" value="ECO:0007669"/>
    <property type="project" value="UniProtKB-UniRule"/>
</dbReference>
<evidence type="ECO:0000256" key="3">
    <source>
        <dbReference type="ARBA" id="ARBA00023139"/>
    </source>
</evidence>
<dbReference type="InterPro" id="IPR007485">
    <property type="entry name" value="LPS_assembly_LptE"/>
</dbReference>
<dbReference type="PROSITE" id="PS51318">
    <property type="entry name" value="TAT"/>
    <property type="match status" value="1"/>
</dbReference>
<dbReference type="HAMAP" id="MF_01186">
    <property type="entry name" value="LPS_assembly_LptE"/>
    <property type="match status" value="1"/>
</dbReference>
<evidence type="ECO:0000256" key="4">
    <source>
        <dbReference type="ARBA" id="ARBA00023237"/>
    </source>
</evidence>
<keyword evidence="3" id="KW-0564">Palmitate</keyword>
<keyword evidence="8" id="KW-1185">Reference proteome</keyword>
<evidence type="ECO:0000256" key="5">
    <source>
        <dbReference type="ARBA" id="ARBA00023288"/>
    </source>
</evidence>
<dbReference type="GO" id="GO:0009279">
    <property type="term" value="C:cell outer membrane"/>
    <property type="evidence" value="ECO:0007669"/>
    <property type="project" value="UniProtKB-UniRule"/>
</dbReference>
<comment type="caution">
    <text evidence="7">The sequence shown here is derived from an EMBL/GenBank/DDBJ whole genome shotgun (WGS) entry which is preliminary data.</text>
</comment>
<reference evidence="7 8" key="1">
    <citation type="submission" date="2019-07" db="EMBL/GenBank/DDBJ databases">
        <title>Tepidimonas taiwanensis I1-1 draft genome.</title>
        <authorList>
            <person name="Da Costa M.S."/>
            <person name="Froufe H.J.C."/>
            <person name="Egas C."/>
            <person name="Albuquerque L."/>
        </authorList>
    </citation>
    <scope>NUCLEOTIDE SEQUENCE [LARGE SCALE GENOMIC DNA]</scope>
    <source>
        <strain evidence="7 8">I1-1</strain>
    </source>
</reference>
<keyword evidence="5 7" id="KW-0449">Lipoprotein</keyword>
<evidence type="ECO:0000256" key="2">
    <source>
        <dbReference type="ARBA" id="ARBA00023136"/>
    </source>
</evidence>
<evidence type="ECO:0000256" key="6">
    <source>
        <dbReference type="HAMAP-Rule" id="MF_01186"/>
    </source>
</evidence>
<evidence type="ECO:0000313" key="7">
    <source>
        <dbReference type="EMBL" id="TSE28772.1"/>
    </source>
</evidence>
<dbReference type="InterPro" id="IPR006311">
    <property type="entry name" value="TAT_signal"/>
</dbReference>
<name>A0A554WYX1_9BURK</name>
<evidence type="ECO:0000256" key="1">
    <source>
        <dbReference type="ARBA" id="ARBA00022729"/>
    </source>
</evidence>
<accession>A0A554WYX1</accession>
<dbReference type="STRING" id="307486.GCA_000807215_02583"/>
<organism evidence="7 8">
    <name type="scientific">Tepidimonas taiwanensis</name>
    <dbReference type="NCBI Taxonomy" id="307486"/>
    <lineage>
        <taxon>Bacteria</taxon>
        <taxon>Pseudomonadati</taxon>
        <taxon>Pseudomonadota</taxon>
        <taxon>Betaproteobacteria</taxon>
        <taxon>Burkholderiales</taxon>
        <taxon>Tepidimonas</taxon>
    </lineage>
</organism>
<gene>
    <name evidence="6 7" type="primary">lptE</name>
    <name evidence="7" type="ORF">Ttaiw_02516</name>
</gene>
<dbReference type="Pfam" id="PF04390">
    <property type="entry name" value="LptE"/>
    <property type="match status" value="1"/>
</dbReference>
<dbReference type="PANTHER" id="PTHR38098:SF1">
    <property type="entry name" value="LPS-ASSEMBLY LIPOPROTEIN LPTE"/>
    <property type="match status" value="1"/>
</dbReference>